<dbReference type="PROSITE" id="PS51704">
    <property type="entry name" value="GP_PDE"/>
    <property type="match status" value="1"/>
</dbReference>
<dbReference type="SUPFAM" id="SSF51695">
    <property type="entry name" value="PLC-like phosphodiesterases"/>
    <property type="match status" value="1"/>
</dbReference>
<dbReference type="EMBL" id="SIYF01000001">
    <property type="protein sequence ID" value="TKK92165.1"/>
    <property type="molecule type" value="Genomic_DNA"/>
</dbReference>
<dbReference type="PANTHER" id="PTHR46211">
    <property type="entry name" value="GLYCEROPHOSPHORYL DIESTER PHOSPHODIESTERASE"/>
    <property type="match status" value="1"/>
</dbReference>
<evidence type="ECO:0000313" key="2">
    <source>
        <dbReference type="EMBL" id="TKK92165.1"/>
    </source>
</evidence>
<dbReference type="GO" id="GO:0006629">
    <property type="term" value="P:lipid metabolic process"/>
    <property type="evidence" value="ECO:0007669"/>
    <property type="project" value="InterPro"/>
</dbReference>
<gene>
    <name evidence="2" type="ORF">EY666_00015</name>
</gene>
<dbReference type="Gene3D" id="3.20.20.190">
    <property type="entry name" value="Phosphatidylinositol (PI) phosphodiesterase"/>
    <property type="match status" value="1"/>
</dbReference>
<dbReference type="GO" id="GO:0008081">
    <property type="term" value="F:phosphoric diester hydrolase activity"/>
    <property type="evidence" value="ECO:0007669"/>
    <property type="project" value="InterPro"/>
</dbReference>
<dbReference type="PANTHER" id="PTHR46211:SF1">
    <property type="entry name" value="GLYCEROPHOSPHODIESTER PHOSPHODIESTERASE, CYTOPLASMIC"/>
    <property type="match status" value="1"/>
</dbReference>
<feature type="non-terminal residue" evidence="2">
    <location>
        <position position="1"/>
    </location>
</feature>
<proteinExistence type="predicted"/>
<protein>
    <submittedName>
        <fullName evidence="2">Glycerophosphodiester phosphodiesterase</fullName>
    </submittedName>
</protein>
<accession>A0A4U3MR62</accession>
<comment type="caution">
    <text evidence="2">The sequence shown here is derived from an EMBL/GenBank/DDBJ whole genome shotgun (WGS) entry which is preliminary data.</text>
</comment>
<dbReference type="InterPro" id="IPR017946">
    <property type="entry name" value="PLC-like_Pdiesterase_TIM-brl"/>
</dbReference>
<evidence type="ECO:0000313" key="3">
    <source>
        <dbReference type="Proteomes" id="UP000305511"/>
    </source>
</evidence>
<dbReference type="RefSeq" id="WP_137273751.1">
    <property type="nucleotide sequence ID" value="NZ_SIYF01000001.1"/>
</dbReference>
<dbReference type="InterPro" id="IPR030395">
    <property type="entry name" value="GP_PDE_dom"/>
</dbReference>
<evidence type="ECO:0000259" key="1">
    <source>
        <dbReference type="PROSITE" id="PS51704"/>
    </source>
</evidence>
<sequence length="196" mass="22708">VDRTTDGHGEIQQLTLNELKQLDAGSWFQKNPSVQCVPTLEDVLNCLVEEQFNGFLNIELKTDIIHYEGIEKKVVQQMKQKNWPFRYLYSSFYFPSLVKLKKADPKTEIAFIYESAEDLSQAGPAFALVDSLHPKMSWVLAHEKELITIGKPLRPWTVNRMEEMENCFQLKLAGVHTDFPEEAKFARQNWQEEGET</sequence>
<reference evidence="2 3" key="1">
    <citation type="submission" date="2019-02" db="EMBL/GenBank/DDBJ databases">
        <title>Bacteria dissemination in different level of health care in South Africa: the effectiveness of infections prevention and control.</title>
        <authorList>
            <person name="Shobo C."/>
            <person name="Amoako D.G."/>
            <person name="Allam M."/>
            <person name="Ismail A."/>
            <person name="Bester L.A."/>
            <person name="Essack S.Y."/>
        </authorList>
    </citation>
    <scope>NUCLEOTIDE SEQUENCE [LARGE SCALE GENOMIC DNA]</scope>
    <source>
        <strain evidence="2 3">2SIL2</strain>
    </source>
</reference>
<feature type="domain" description="GP-PDE" evidence="1">
    <location>
        <begin position="1"/>
        <end position="187"/>
    </location>
</feature>
<organism evidence="2 3">
    <name type="scientific">Enterococcus faecalis</name>
    <name type="common">Streptococcus faecalis</name>
    <dbReference type="NCBI Taxonomy" id="1351"/>
    <lineage>
        <taxon>Bacteria</taxon>
        <taxon>Bacillati</taxon>
        <taxon>Bacillota</taxon>
        <taxon>Bacilli</taxon>
        <taxon>Lactobacillales</taxon>
        <taxon>Enterococcaceae</taxon>
        <taxon>Enterococcus</taxon>
    </lineage>
</organism>
<dbReference type="AlphaFoldDB" id="A0A4U3MR62"/>
<dbReference type="Pfam" id="PF03009">
    <property type="entry name" value="GDPD"/>
    <property type="match status" value="1"/>
</dbReference>
<dbReference type="Proteomes" id="UP000305511">
    <property type="component" value="Unassembled WGS sequence"/>
</dbReference>
<name>A0A4U3MR62_ENTFL</name>